<feature type="region of interest" description="Disordered" evidence="10">
    <location>
        <begin position="1"/>
        <end position="97"/>
    </location>
</feature>
<dbReference type="ExpressionAtlas" id="A0A096N3Y0">
    <property type="expression patterns" value="baseline"/>
</dbReference>
<evidence type="ECO:0000313" key="13">
    <source>
        <dbReference type="Proteomes" id="UP000028761"/>
    </source>
</evidence>
<feature type="domain" description="U4/U6.U5 small nuclear ribonucleoprotein 27kDa protein" evidence="11">
    <location>
        <begin position="98"/>
        <end position="145"/>
    </location>
</feature>
<dbReference type="HOGENOM" id="CLU_075596_2_1_1"/>
<comment type="subunit">
    <text evidence="4">Part of a tri-snRNP complex.</text>
</comment>
<reference evidence="12" key="3">
    <citation type="submission" date="2025-09" db="UniProtKB">
        <authorList>
            <consortium name="Ensembl"/>
        </authorList>
    </citation>
    <scope>IDENTIFICATION</scope>
</reference>
<evidence type="ECO:0000256" key="2">
    <source>
        <dbReference type="ARBA" id="ARBA00004123"/>
    </source>
</evidence>
<keyword evidence="6" id="KW-0507">mRNA processing</keyword>
<evidence type="ECO:0000256" key="8">
    <source>
        <dbReference type="ARBA" id="ARBA00023242"/>
    </source>
</evidence>
<keyword evidence="8" id="KW-0539">Nucleus</keyword>
<feature type="compositionally biased region" description="Basic residues" evidence="10">
    <location>
        <begin position="39"/>
        <end position="59"/>
    </location>
</feature>
<evidence type="ECO:0000256" key="9">
    <source>
        <dbReference type="ARBA" id="ARBA00031864"/>
    </source>
</evidence>
<evidence type="ECO:0000256" key="3">
    <source>
        <dbReference type="ARBA" id="ARBA00008218"/>
    </source>
</evidence>
<evidence type="ECO:0000256" key="5">
    <source>
        <dbReference type="ARBA" id="ARBA00014357"/>
    </source>
</evidence>
<evidence type="ECO:0000256" key="7">
    <source>
        <dbReference type="ARBA" id="ARBA00023187"/>
    </source>
</evidence>
<feature type="compositionally biased region" description="Basic residues" evidence="10">
    <location>
        <begin position="1"/>
        <end position="31"/>
    </location>
</feature>
<dbReference type="Pfam" id="PF08648">
    <property type="entry name" value="SNRNP27"/>
    <property type="match status" value="1"/>
</dbReference>
<evidence type="ECO:0000259" key="11">
    <source>
        <dbReference type="Pfam" id="PF08648"/>
    </source>
</evidence>
<reference evidence="12" key="2">
    <citation type="submission" date="2025-08" db="UniProtKB">
        <authorList>
            <consortium name="Ensembl"/>
        </authorList>
    </citation>
    <scope>IDENTIFICATION</scope>
</reference>
<dbReference type="GO" id="GO:0006397">
    <property type="term" value="P:mRNA processing"/>
    <property type="evidence" value="ECO:0007669"/>
    <property type="project" value="UniProtKB-KW"/>
</dbReference>
<dbReference type="PANTHER" id="PTHR31077">
    <property type="entry name" value="U4/U6.U5 SMALL NUCLEAR RIBONUCLEOPROTEIN 27 KDA PROTEIN"/>
    <property type="match status" value="1"/>
</dbReference>
<comment type="subcellular location">
    <subcellularLocation>
        <location evidence="2">Nucleus</location>
    </subcellularLocation>
</comment>
<dbReference type="GO" id="GO:0008380">
    <property type="term" value="P:RNA splicing"/>
    <property type="evidence" value="ECO:0007669"/>
    <property type="project" value="UniProtKB-KW"/>
</dbReference>
<accession>A0A096N3Y0</accession>
<dbReference type="OMA" id="QPNERRD"/>
<keyword evidence="7" id="KW-0508">mRNA splicing</keyword>
<evidence type="ECO:0000313" key="12">
    <source>
        <dbReference type="Ensembl" id="ENSPANP00000007075.2"/>
    </source>
</evidence>
<evidence type="ECO:0000256" key="10">
    <source>
        <dbReference type="SAM" id="MobiDB-lite"/>
    </source>
</evidence>
<dbReference type="AlphaFoldDB" id="A0A096N3Y0"/>
<keyword evidence="13" id="KW-1185">Reference proteome</keyword>
<dbReference type="GeneTree" id="ENSGT00940000163817"/>
<dbReference type="eggNOG" id="KOG3263">
    <property type="taxonomic scope" value="Eukaryota"/>
</dbReference>
<evidence type="ECO:0000256" key="6">
    <source>
        <dbReference type="ARBA" id="ARBA00022664"/>
    </source>
</evidence>
<protein>
    <recommendedName>
        <fullName evidence="5">U4/U6.U5 small nuclear ribonucleoprotein 27 kDa protein</fullName>
    </recommendedName>
    <alternativeName>
        <fullName evidence="9">U4/U6.U5 tri-snRNP-associated protein 3</fullName>
    </alternativeName>
</protein>
<organism evidence="12 13">
    <name type="scientific">Papio anubis</name>
    <name type="common">Olive baboon</name>
    <dbReference type="NCBI Taxonomy" id="9555"/>
    <lineage>
        <taxon>Eukaryota</taxon>
        <taxon>Metazoa</taxon>
        <taxon>Chordata</taxon>
        <taxon>Craniata</taxon>
        <taxon>Vertebrata</taxon>
        <taxon>Euteleostomi</taxon>
        <taxon>Mammalia</taxon>
        <taxon>Eutheria</taxon>
        <taxon>Euarchontoglires</taxon>
        <taxon>Primates</taxon>
        <taxon>Haplorrhini</taxon>
        <taxon>Catarrhini</taxon>
        <taxon>Cercopithecidae</taxon>
        <taxon>Cercopithecinae</taxon>
        <taxon>Papio</taxon>
    </lineage>
</organism>
<evidence type="ECO:0000256" key="1">
    <source>
        <dbReference type="ARBA" id="ARBA00003632"/>
    </source>
</evidence>
<name>A0A096N3Y0_PAPAN</name>
<dbReference type="GO" id="GO:0071011">
    <property type="term" value="C:precatalytic spliceosome"/>
    <property type="evidence" value="ECO:0007669"/>
    <property type="project" value="TreeGrafter"/>
</dbReference>
<feature type="compositionally biased region" description="Basic and acidic residues" evidence="10">
    <location>
        <begin position="66"/>
        <end position="97"/>
    </location>
</feature>
<comment type="similarity">
    <text evidence="3">Belongs to the SNUT3 family.</text>
</comment>
<evidence type="ECO:0000256" key="4">
    <source>
        <dbReference type="ARBA" id="ARBA00011825"/>
    </source>
</evidence>
<reference evidence="12 13" key="1">
    <citation type="submission" date="2012-03" db="EMBL/GenBank/DDBJ databases">
        <title>Whole Genome Assembly of Papio anubis.</title>
        <authorList>
            <person name="Liu Y.L."/>
            <person name="Abraham K.A."/>
            <person name="Akbar H.A."/>
            <person name="Ali S.A."/>
            <person name="Anosike U.A."/>
            <person name="Aqrawi P.A."/>
            <person name="Arias F.A."/>
            <person name="Attaway T.A."/>
            <person name="Awwad R.A."/>
            <person name="Babu C.B."/>
            <person name="Bandaranaike D.B."/>
            <person name="Battles P.B."/>
            <person name="Bell A.B."/>
            <person name="Beltran B.B."/>
            <person name="Berhane-Mersha D.B."/>
            <person name="Bess C.B."/>
            <person name="Bickham C.B."/>
            <person name="Bolden T.B."/>
            <person name="Carter K.C."/>
            <person name="Chau D.C."/>
            <person name="Chavez A.C."/>
            <person name="Clerc-Blankenburg K.C."/>
            <person name="Coyle M.C."/>
            <person name="Dao M.D."/>
            <person name="Davila M.L.D."/>
            <person name="Davy-Carroll L.D."/>
            <person name="Denson S.D."/>
            <person name="Dinh H.D."/>
            <person name="Fernandez S.F."/>
            <person name="Fernando P.F."/>
            <person name="Forbes L.F."/>
            <person name="Francis C.F."/>
            <person name="Francisco L.F."/>
            <person name="Fu Q.F."/>
            <person name="Garcia-Iii R.G."/>
            <person name="Garrett T.G."/>
            <person name="Gross S.G."/>
            <person name="Gubbala S.G."/>
            <person name="Hirani K.H."/>
            <person name="Hogues M.H."/>
            <person name="Hollins B.H."/>
            <person name="Jackson L.J."/>
            <person name="Javaid M.J."/>
            <person name="Jhangiani S.J."/>
            <person name="Johnson A.J."/>
            <person name="Johnson B.J."/>
            <person name="Jones J.J."/>
            <person name="Joshi V.J."/>
            <person name="Kalu J.K."/>
            <person name="Khan N.K."/>
            <person name="Korchina V.K."/>
            <person name="Kovar C.K."/>
            <person name="Lago L.L."/>
            <person name="Lara F.L."/>
            <person name="Le T.-K.L."/>
            <person name="Lee S.L."/>
            <person name="Legall-Iii F.L."/>
            <person name="Lemon S.L."/>
            <person name="Liu J.L."/>
            <person name="Liu Y.-S.L."/>
            <person name="Liyanage D.L."/>
            <person name="Lopez J.L."/>
            <person name="Lorensuhewa L.L."/>
            <person name="Mata R.M."/>
            <person name="Mathew T.M."/>
            <person name="Mercado C.M."/>
            <person name="Mercado I.M."/>
            <person name="Morales K.M."/>
            <person name="Morgan M.M."/>
            <person name="Munidasa M.M."/>
            <person name="Ngo D.N."/>
            <person name="Nguyen L.N."/>
            <person name="Nguyen T.N."/>
            <person name="Nguyen N.N."/>
            <person name="Obregon M.O."/>
            <person name="Okwuonu G.O."/>
            <person name="Ongeri F.O."/>
            <person name="Onwere C.O."/>
            <person name="Osifeso I.O."/>
            <person name="Parra A.P."/>
            <person name="Patil S.P."/>
            <person name="Perez A.P."/>
            <person name="Perez Y.P."/>
            <person name="Pham C.P."/>
            <person name="Pu L.-L.P."/>
            <person name="Puazo M.P."/>
            <person name="Quiroz J.Q."/>
            <person name="Rouhana J.R."/>
            <person name="Ruiz M.R."/>
            <person name="Ruiz S.-J.R."/>
            <person name="Saada N.S."/>
            <person name="Santibanez J.S."/>
            <person name="Scheel M.S."/>
            <person name="Schneider B.S."/>
            <person name="Simmons D.S."/>
            <person name="Sisson I.S."/>
            <person name="Tang L.-Y.T."/>
            <person name="Thornton R.T."/>
            <person name="Tisius J.T."/>
            <person name="Toledanes G.T."/>
            <person name="Trejos Z.T."/>
            <person name="Usmani K.U."/>
            <person name="Varghese R.V."/>
            <person name="Vattathil S.V."/>
            <person name="Vee V.V."/>
            <person name="Walker D.W."/>
            <person name="Weissenberger G.W."/>
            <person name="White C.W."/>
            <person name="Williams A.W."/>
            <person name="Woodworth J.W."/>
            <person name="Wright R.W."/>
            <person name="Zhu Y.Z."/>
            <person name="Han Y.H."/>
            <person name="Newsham I.N."/>
            <person name="Nazareth L.N."/>
            <person name="Worley K.W."/>
            <person name="Muzny D.M."/>
            <person name="Rogers J.R."/>
            <person name="Gibbs R.G."/>
        </authorList>
    </citation>
    <scope>NUCLEOTIDE SEQUENCE [LARGE SCALE GENOMIC DNA]</scope>
</reference>
<proteinExistence type="inferred from homology"/>
<sequence>MGRSRSRSPRRERRRSRSTSRERERRRRERSRSRERDRRRSRSRSPHRRRSRSPRRHRSTSPSPSRLKERRDEEKKETKETKSKERQITEEDLEGKTEEEIEMMKLMGFASFDSTKGKKVDGSVNAYAINVSQKRKYRQYMNRKGNIICGRRQPHFICPYSCGSSICFLLECSLGLLKKHESNLEAPYLDVALLSEIKRAMYTCFKTFGISG</sequence>
<dbReference type="InterPro" id="IPR013957">
    <property type="entry name" value="SNRNP27"/>
</dbReference>
<dbReference type="Proteomes" id="UP000028761">
    <property type="component" value="Chromosome 14"/>
</dbReference>
<dbReference type="PANTHER" id="PTHR31077:SF1">
    <property type="entry name" value="U4_U6.U5 SMALL NUCLEAR RIBONUCLEOPROTEIN 27 KDA PROTEIN"/>
    <property type="match status" value="1"/>
</dbReference>
<comment type="function">
    <text evidence="1">May play a role in mRNA splicing.</text>
</comment>
<dbReference type="Bgee" id="ENSPANG00000007752">
    <property type="expression patterns" value="Expressed in abdominal segment muscle and 64 other cell types or tissues"/>
</dbReference>
<dbReference type="Ensembl" id="ENSPANT00000024846.3">
    <property type="protein sequence ID" value="ENSPANP00000007075.2"/>
    <property type="gene ID" value="ENSPANG00000007752.3"/>
</dbReference>